<protein>
    <submittedName>
        <fullName evidence="1">Uncharacterized protein</fullName>
    </submittedName>
</protein>
<dbReference type="AlphaFoldDB" id="A0A2P2QEM0"/>
<reference evidence="1" key="1">
    <citation type="submission" date="2018-02" db="EMBL/GenBank/DDBJ databases">
        <title>Rhizophora mucronata_Transcriptome.</title>
        <authorList>
            <person name="Meera S.P."/>
            <person name="Sreeshan A."/>
            <person name="Augustine A."/>
        </authorList>
    </citation>
    <scope>NUCLEOTIDE SEQUENCE</scope>
    <source>
        <tissue evidence="1">Leaf</tissue>
    </source>
</reference>
<organism evidence="1">
    <name type="scientific">Rhizophora mucronata</name>
    <name type="common">Asiatic mangrove</name>
    <dbReference type="NCBI Taxonomy" id="61149"/>
    <lineage>
        <taxon>Eukaryota</taxon>
        <taxon>Viridiplantae</taxon>
        <taxon>Streptophyta</taxon>
        <taxon>Embryophyta</taxon>
        <taxon>Tracheophyta</taxon>
        <taxon>Spermatophyta</taxon>
        <taxon>Magnoliopsida</taxon>
        <taxon>eudicotyledons</taxon>
        <taxon>Gunneridae</taxon>
        <taxon>Pentapetalae</taxon>
        <taxon>rosids</taxon>
        <taxon>fabids</taxon>
        <taxon>Malpighiales</taxon>
        <taxon>Rhizophoraceae</taxon>
        <taxon>Rhizophora</taxon>
    </lineage>
</organism>
<name>A0A2P2QEM0_RHIMU</name>
<evidence type="ECO:0000313" key="1">
    <source>
        <dbReference type="EMBL" id="MBX65354.1"/>
    </source>
</evidence>
<accession>A0A2P2QEM0</accession>
<dbReference type="EMBL" id="GGEC01084870">
    <property type="protein sequence ID" value="MBX65354.1"/>
    <property type="molecule type" value="Transcribed_RNA"/>
</dbReference>
<proteinExistence type="predicted"/>
<sequence>MEVEPWNSLSGKLLELRCSQNLMERHSTFCAMKSDRSMIHTMTHLIQLNMVHRQVKGLLLFCCTYLMWKKVEKLCSLLRCVIMFVHLHCLIVCHLACL</sequence>